<dbReference type="RefSeq" id="WP_182155990.1">
    <property type="nucleotide sequence ID" value="NZ_JACEZU010000011.1"/>
</dbReference>
<gene>
    <name evidence="1" type="ORF">H3H39_20500</name>
</gene>
<name>A0A7W2FD65_9BURK</name>
<dbReference type="AlphaFoldDB" id="A0A7W2FD65"/>
<accession>A0A7W2FD65</accession>
<evidence type="ECO:0000313" key="2">
    <source>
        <dbReference type="Proteomes" id="UP000573499"/>
    </source>
</evidence>
<reference evidence="1 2" key="1">
    <citation type="submission" date="2020-07" db="EMBL/GenBank/DDBJ databases">
        <title>Novel species isolated from subtropical streams in China.</title>
        <authorList>
            <person name="Lu H."/>
        </authorList>
    </citation>
    <scope>NUCLEOTIDE SEQUENCE [LARGE SCALE GENOMIC DNA]</scope>
    <source>
        <strain evidence="1 2">LX47W</strain>
    </source>
</reference>
<evidence type="ECO:0000313" key="1">
    <source>
        <dbReference type="EMBL" id="MBA5689429.1"/>
    </source>
</evidence>
<keyword evidence="2" id="KW-1185">Reference proteome</keyword>
<dbReference type="Proteomes" id="UP000573499">
    <property type="component" value="Unassembled WGS sequence"/>
</dbReference>
<comment type="caution">
    <text evidence="1">The sequence shown here is derived from an EMBL/GenBank/DDBJ whole genome shotgun (WGS) entry which is preliminary data.</text>
</comment>
<protein>
    <submittedName>
        <fullName evidence="1">Panthothenate synthetase</fullName>
    </submittedName>
</protein>
<sequence length="101" mass="11358">MRMLMNVELPLEPFNTAVREGTAGRIIGRILEQCKPETVYFTEQNGHRGAVLVVQVERESQIPALAEPWFLQFQAACQFRIAMTPADLQQAGLDALGKQWS</sequence>
<dbReference type="EMBL" id="JACEZU010000011">
    <property type="protein sequence ID" value="MBA5689429.1"/>
    <property type="molecule type" value="Genomic_DNA"/>
</dbReference>
<organism evidence="1 2">
    <name type="scientific">Rugamonas apoptosis</name>
    <dbReference type="NCBI Taxonomy" id="2758570"/>
    <lineage>
        <taxon>Bacteria</taxon>
        <taxon>Pseudomonadati</taxon>
        <taxon>Pseudomonadota</taxon>
        <taxon>Betaproteobacteria</taxon>
        <taxon>Burkholderiales</taxon>
        <taxon>Oxalobacteraceae</taxon>
        <taxon>Telluria group</taxon>
        <taxon>Rugamonas</taxon>
    </lineage>
</organism>
<proteinExistence type="predicted"/>